<evidence type="ECO:0000313" key="1">
    <source>
        <dbReference type="EMBL" id="AHG22634.1"/>
    </source>
</evidence>
<accession>W0LJM3</accession>
<dbReference type="HOGENOM" id="CLU_070022_2_0_6"/>
<proteinExistence type="predicted"/>
<dbReference type="STRING" id="1441930.Z042_03460"/>
<dbReference type="Proteomes" id="UP000019030">
    <property type="component" value="Chromosome"/>
</dbReference>
<reference evidence="1 2" key="1">
    <citation type="submission" date="2014-01" db="EMBL/GenBank/DDBJ databases">
        <title>Isolation of Serratia multitudinisentens RB-25 from Ex-Landfill site.</title>
        <authorList>
            <person name="Robson E.H.J."/>
        </authorList>
    </citation>
    <scope>NUCLEOTIDE SEQUENCE [LARGE SCALE GENOMIC DNA]</scope>
    <source>
        <strain evidence="1 2">RB-25</strain>
    </source>
</reference>
<gene>
    <name evidence="1" type="ORF">Z042_03460</name>
</gene>
<organism evidence="1 2">
    <name type="scientific">Chania multitudinisentens RB-25</name>
    <dbReference type="NCBI Taxonomy" id="1441930"/>
    <lineage>
        <taxon>Bacteria</taxon>
        <taxon>Pseudomonadati</taxon>
        <taxon>Pseudomonadota</taxon>
        <taxon>Gammaproteobacteria</taxon>
        <taxon>Enterobacterales</taxon>
        <taxon>Yersiniaceae</taxon>
        <taxon>Chania</taxon>
    </lineage>
</organism>
<dbReference type="OrthoDB" id="6506664at2"/>
<protein>
    <recommendedName>
        <fullName evidence="3">DUF4225 domain-containing protein</fullName>
    </recommendedName>
</protein>
<evidence type="ECO:0000313" key="2">
    <source>
        <dbReference type="Proteomes" id="UP000019030"/>
    </source>
</evidence>
<dbReference type="InterPro" id="IPR025320">
    <property type="entry name" value="DUF4225"/>
</dbReference>
<dbReference type="EMBL" id="CP007044">
    <property type="protein sequence ID" value="AHG22634.1"/>
    <property type="molecule type" value="Genomic_DNA"/>
</dbReference>
<dbReference type="RefSeq" id="WP_024913650.1">
    <property type="nucleotide sequence ID" value="NZ_CP007044.2"/>
</dbReference>
<dbReference type="KEGG" id="sfo:Z042_03460"/>
<name>W0LJM3_9GAMM</name>
<dbReference type="PATRIC" id="fig|1441930.4.peg.697"/>
<dbReference type="eggNOG" id="ENOG502ZZYJ">
    <property type="taxonomic scope" value="Bacteria"/>
</dbReference>
<keyword evidence="2" id="KW-1185">Reference proteome</keyword>
<dbReference type="AlphaFoldDB" id="W0LJM3"/>
<dbReference type="Pfam" id="PF13988">
    <property type="entry name" value="DUF4225"/>
    <property type="match status" value="1"/>
</dbReference>
<reference evidence="1 2" key="2">
    <citation type="submission" date="2015-03" db="EMBL/GenBank/DDBJ databases">
        <authorList>
            <person name="Chan K.-G."/>
        </authorList>
    </citation>
    <scope>NUCLEOTIDE SEQUENCE [LARGE SCALE GENOMIC DNA]</scope>
    <source>
        <strain evidence="1 2">RB-25</strain>
    </source>
</reference>
<sequence>MDNYFGFREQTKSYYLEMALANSHELGRLANRASAFYLKNSQSRFSFQKEIDDLINHYISTCRTATTQEGQRDAFVRLKAESDSLRMQYESLQLNKTVKAVYLEIKKDNGYLTYVIKGIGVIAGLSQLIAGIPMAFGSAVTGVSAGLGVLLIAHGSNNVYENGQYFFTGEERTGLVRDLYRYASNKAGYSDNSADIIYAGIDLSLSAKILFGKVAVSNANSLLGSANRSDTGRLFRAVNKDMLVGFKAMSKFSLLVELSGDAVTISGVLK</sequence>
<evidence type="ECO:0008006" key="3">
    <source>
        <dbReference type="Google" id="ProtNLM"/>
    </source>
</evidence>